<protein>
    <submittedName>
        <fullName evidence="1">Uncharacterized protein</fullName>
    </submittedName>
</protein>
<organism evidence="1 2">
    <name type="scientific">Lecanicillium saksenae</name>
    <dbReference type="NCBI Taxonomy" id="468837"/>
    <lineage>
        <taxon>Eukaryota</taxon>
        <taxon>Fungi</taxon>
        <taxon>Dikarya</taxon>
        <taxon>Ascomycota</taxon>
        <taxon>Pezizomycotina</taxon>
        <taxon>Sordariomycetes</taxon>
        <taxon>Hypocreomycetidae</taxon>
        <taxon>Hypocreales</taxon>
        <taxon>Cordycipitaceae</taxon>
        <taxon>Lecanicillium</taxon>
    </lineage>
</organism>
<keyword evidence="2" id="KW-1185">Reference proteome</keyword>
<sequence length="1481" mass="162800">MLAAWWSQVQNAPPDTVSSAVNGCEDGAGPVVAAPLPIGCGDAANLPLGEDAVNAPVRLQLGEFGASFWLVATSPRFLLKPPHRLTCLQPNLLDSTSPQPNGHQGALRALPCMAILTMPFLRRRGNPASESDTGQHDASSKSDKRAEKSTAPAPSDGETTDHDDHAATRNDTPRDSTTSRPDTSHNNDDLSRQKRFSVLRFRNASDSQLSLKAKQQAEQLPPLPSTPAIITTAPTNELNGPRKVKSRMSLAAAKFRRSNDIPRDSDYPSRPKSQKQSRKSFNDVRGRPATANLDEPQSPPLESRTSTASNGTSLNTPVYRQSESSRSDASSNDNAFLSSPNTTPKKTPTSSIFRLRRMKKTPEPLFPLAHLPQKSKAGIVAPSSSSLSVAATPRPASSQSATTPRANLDGTDSRNGSQSSTVAALHTKDGRSGQSSPTRVSVLRGRSSTMSSLGRDSTDDHLTLPQARTSTSTGRKSFGDLLGISRLRQNSDLARQGTLTPLTPGSVPSHNNSIQLSRDTITLPERKNDESATKYLERLEADVPRGIIAASLAKSTDAFLGTVLRSYMRRFSFFGDPMDMALRKLLMQAELPKETQQIDRFLQAFANRYHECNPGIYSSPDQAYFIAFSLLILHTDVFNKNNKHKMQKLDYIKNTRGEGIFDDILECFYDNISYTPFIHVEDDLDLSTDRNPSIKSKRKPLIPGPGGDTAARSAKEPIDPYTLIFEGNLDALRPNWKDTMYLEDHFNYLGTATSLNMNDLQKTFFRTGVLQIVSARSRPDAFMSEKTATNPEEAPQGIVDIKITKVGLLWRKDAKKRKTRSPWQEWGAILTGAQLYFFRNTSWVKSLMHQYENHIKAGNDGIPIIFNPPLHEFKPDALMSTHGAVALLDTTYKKHKNAFIYVRQEGLDEVLLADNEDELNDWLAKLNYAAAFRTSGVKMRGIIGGNYDGQGRRGMRRLDSSDGIQLVQTPTGPVTIARGKIDYKMAEDIQIARRGFMQHQIAESNRKVEEAQKQLEEQLRNARHLQILAPIQPRTRESLLSAAARMSAQLKWTRMQIWKETCHRDILLQDFNEELPTSPVLSTPSNKQNMEQLGSPTPKPSIARTESKSTKNSMGENGPVTPTEPPIARFSGAIGTPKDGEMLKETEADAASSTSAASPIRTPISSPRPKRTQPQGEQESAQSRKSGDLDDMDAEERDLLRQAGLLETRMEKDAADKVNSSLTTDLPDATAERDRLERTKVRRSLQRTLRESAGHLSHHRSKRGKEPDSTRSEEAGRESMLSRGTGSFVVHGKKASVINLGTEIQNMSNDEKIMALKLQHQGDQPPSPSLSYGGDEDFHSAIEGASEGADSRDRRESAASANTATAMSFRELHRKYSSAQAARIVSAGGRLAIPSDGESEVAVSFSDGRRSSLPIIETESDEEHLKPESKADIITEAAVQPESDDSTDSEVEEDEEGEKERPESTQGLTKLASRAPQVADA</sequence>
<name>A0ACC1R8X4_9HYPO</name>
<evidence type="ECO:0000313" key="2">
    <source>
        <dbReference type="Proteomes" id="UP001148737"/>
    </source>
</evidence>
<dbReference type="Proteomes" id="UP001148737">
    <property type="component" value="Unassembled WGS sequence"/>
</dbReference>
<dbReference type="EMBL" id="JANAKD010000020">
    <property type="protein sequence ID" value="KAJ3499158.1"/>
    <property type="molecule type" value="Genomic_DNA"/>
</dbReference>
<gene>
    <name evidence="1" type="ORF">NLG97_g562</name>
</gene>
<accession>A0ACC1R8X4</accession>
<comment type="caution">
    <text evidence="1">The sequence shown here is derived from an EMBL/GenBank/DDBJ whole genome shotgun (WGS) entry which is preliminary data.</text>
</comment>
<proteinExistence type="predicted"/>
<evidence type="ECO:0000313" key="1">
    <source>
        <dbReference type="EMBL" id="KAJ3499158.1"/>
    </source>
</evidence>
<reference evidence="1" key="1">
    <citation type="submission" date="2022-07" db="EMBL/GenBank/DDBJ databases">
        <title>Genome Sequence of Lecanicillium saksenae.</title>
        <authorList>
            <person name="Buettner E."/>
        </authorList>
    </citation>
    <scope>NUCLEOTIDE SEQUENCE</scope>
    <source>
        <strain evidence="1">VT-O1</strain>
    </source>
</reference>